<dbReference type="AlphaFoldDB" id="A0A831EBE9"/>
<accession>A0A831EBE9</accession>
<name>A0A831EBE9_9ENTR</name>
<dbReference type="Proteomes" id="UP000187148">
    <property type="component" value="Chromosome"/>
</dbReference>
<dbReference type="KEGG" id="kco:BWI95_21545"/>
<sequence length="154" mass="17586">MARRRELKGIANALNSSFVSRNNDFHGYWSLGLLKHFAIRDGGTSVDLSFPLPQPEASDKLIQFLVRHYTNMLTNLLNRQRIPHEWVSNVSITLDFRPQIKDAALIEGAASVGPFACHCQITDDRGRHFASTLYGRCWVHSAKKESRSTRYRDK</sequence>
<reference evidence="1 2" key="1">
    <citation type="submission" date="2017-01" db="EMBL/GenBank/DDBJ databases">
        <authorList>
            <person name="Cao J.-M."/>
        </authorList>
    </citation>
    <scope>NUCLEOTIDE SEQUENCE [LARGE SCALE GENOMIC DNA]</scope>
    <source>
        <strain evidence="1 2">888-76</strain>
    </source>
</reference>
<keyword evidence="2" id="KW-1185">Reference proteome</keyword>
<protein>
    <submittedName>
        <fullName evidence="1">Uncharacterized protein</fullName>
    </submittedName>
</protein>
<evidence type="ECO:0000313" key="2">
    <source>
        <dbReference type="Proteomes" id="UP000187148"/>
    </source>
</evidence>
<dbReference type="EMBL" id="CP019445">
    <property type="protein sequence ID" value="APZ07441.1"/>
    <property type="molecule type" value="Genomic_DNA"/>
</dbReference>
<proteinExistence type="predicted"/>
<organism evidence="1 2">
    <name type="scientific">Kosakonia cowanii JCM 10956 = DSM 18146</name>
    <dbReference type="NCBI Taxonomy" id="1300165"/>
    <lineage>
        <taxon>Bacteria</taxon>
        <taxon>Pseudomonadati</taxon>
        <taxon>Pseudomonadota</taxon>
        <taxon>Gammaproteobacteria</taxon>
        <taxon>Enterobacterales</taxon>
        <taxon>Enterobacteriaceae</taxon>
        <taxon>Kosakonia</taxon>
    </lineage>
</organism>
<gene>
    <name evidence="1" type="ORF">BWI95_21545</name>
</gene>
<evidence type="ECO:0000313" key="1">
    <source>
        <dbReference type="EMBL" id="APZ07441.1"/>
    </source>
</evidence>